<proteinExistence type="predicted"/>
<accession>A0A8S5U0B0</accession>
<dbReference type="EMBL" id="BK015971">
    <property type="protein sequence ID" value="DAF87893.1"/>
    <property type="molecule type" value="Genomic_DNA"/>
</dbReference>
<evidence type="ECO:0000313" key="1">
    <source>
        <dbReference type="EMBL" id="DAF87893.1"/>
    </source>
</evidence>
<protein>
    <submittedName>
        <fullName evidence="1">Uncharacterized protein</fullName>
    </submittedName>
</protein>
<name>A0A8S5U0B0_9CAUD</name>
<organism evidence="1">
    <name type="scientific">Siphoviridae sp. ctRon5</name>
    <dbReference type="NCBI Taxonomy" id="2825505"/>
    <lineage>
        <taxon>Viruses</taxon>
        <taxon>Duplodnaviria</taxon>
        <taxon>Heunggongvirae</taxon>
        <taxon>Uroviricota</taxon>
        <taxon>Caudoviricetes</taxon>
    </lineage>
</organism>
<reference evidence="1" key="1">
    <citation type="journal article" date="2021" name="Proc. Natl. Acad. Sci. U.S.A.">
        <title>A Catalog of Tens of Thousands of Viruses from Human Metagenomes Reveals Hidden Associations with Chronic Diseases.</title>
        <authorList>
            <person name="Tisza M.J."/>
            <person name="Buck C.B."/>
        </authorList>
    </citation>
    <scope>NUCLEOTIDE SEQUENCE</scope>
    <source>
        <strain evidence="1">CtRon5</strain>
    </source>
</reference>
<sequence length="29" mass="3189">MIKMHTGLSLHGGIPAVRAFLMPLLKEVQ</sequence>